<evidence type="ECO:0000313" key="1">
    <source>
        <dbReference type="EMBL" id="OCK76657.1"/>
    </source>
</evidence>
<organism evidence="1 2">
    <name type="scientific">Lepidopterella palustris CBS 459.81</name>
    <dbReference type="NCBI Taxonomy" id="1314670"/>
    <lineage>
        <taxon>Eukaryota</taxon>
        <taxon>Fungi</taxon>
        <taxon>Dikarya</taxon>
        <taxon>Ascomycota</taxon>
        <taxon>Pezizomycotina</taxon>
        <taxon>Dothideomycetes</taxon>
        <taxon>Pleosporomycetidae</taxon>
        <taxon>Mytilinidiales</taxon>
        <taxon>Argynnaceae</taxon>
        <taxon>Lepidopterella</taxon>
    </lineage>
</organism>
<gene>
    <name evidence="1" type="ORF">K432DRAFT_139010</name>
</gene>
<name>A0A8E2E3C5_9PEZI</name>
<dbReference type="EMBL" id="KV745191">
    <property type="protein sequence ID" value="OCK76657.1"/>
    <property type="molecule type" value="Genomic_DNA"/>
</dbReference>
<evidence type="ECO:0000313" key="2">
    <source>
        <dbReference type="Proteomes" id="UP000250266"/>
    </source>
</evidence>
<sequence length="63" mass="7237">MYICVVEHKLLGDCLGWPEWYRNRRLYPTTRCLHSHLSRVGDIPCGQSANIEHGANTRTRPSA</sequence>
<dbReference type="AlphaFoldDB" id="A0A8E2E3C5"/>
<proteinExistence type="predicted"/>
<reference evidence="1 2" key="1">
    <citation type="journal article" date="2016" name="Nat. Commun.">
        <title>Ectomycorrhizal ecology is imprinted in the genome of the dominant symbiotic fungus Cenococcum geophilum.</title>
        <authorList>
            <consortium name="DOE Joint Genome Institute"/>
            <person name="Peter M."/>
            <person name="Kohler A."/>
            <person name="Ohm R.A."/>
            <person name="Kuo A."/>
            <person name="Krutzmann J."/>
            <person name="Morin E."/>
            <person name="Arend M."/>
            <person name="Barry K.W."/>
            <person name="Binder M."/>
            <person name="Choi C."/>
            <person name="Clum A."/>
            <person name="Copeland A."/>
            <person name="Grisel N."/>
            <person name="Haridas S."/>
            <person name="Kipfer T."/>
            <person name="LaButti K."/>
            <person name="Lindquist E."/>
            <person name="Lipzen A."/>
            <person name="Maire R."/>
            <person name="Meier B."/>
            <person name="Mihaltcheva S."/>
            <person name="Molinier V."/>
            <person name="Murat C."/>
            <person name="Poggeler S."/>
            <person name="Quandt C.A."/>
            <person name="Sperisen C."/>
            <person name="Tritt A."/>
            <person name="Tisserant E."/>
            <person name="Crous P.W."/>
            <person name="Henrissat B."/>
            <person name="Nehls U."/>
            <person name="Egli S."/>
            <person name="Spatafora J.W."/>
            <person name="Grigoriev I.V."/>
            <person name="Martin F.M."/>
        </authorList>
    </citation>
    <scope>NUCLEOTIDE SEQUENCE [LARGE SCALE GENOMIC DNA]</scope>
    <source>
        <strain evidence="1 2">CBS 459.81</strain>
    </source>
</reference>
<protein>
    <submittedName>
        <fullName evidence="1">Uncharacterized protein</fullName>
    </submittedName>
</protein>
<keyword evidence="2" id="KW-1185">Reference proteome</keyword>
<dbReference type="Proteomes" id="UP000250266">
    <property type="component" value="Unassembled WGS sequence"/>
</dbReference>
<accession>A0A8E2E3C5</accession>